<dbReference type="Gene3D" id="3.40.50.300">
    <property type="entry name" value="P-loop containing nucleotide triphosphate hydrolases"/>
    <property type="match status" value="1"/>
</dbReference>
<organism evidence="3 4">
    <name type="scientific">Methylobacterium brachythecii</name>
    <dbReference type="NCBI Taxonomy" id="1176177"/>
    <lineage>
        <taxon>Bacteria</taxon>
        <taxon>Pseudomonadati</taxon>
        <taxon>Pseudomonadota</taxon>
        <taxon>Alphaproteobacteria</taxon>
        <taxon>Hyphomicrobiales</taxon>
        <taxon>Methylobacteriaceae</taxon>
        <taxon>Methylobacterium</taxon>
    </lineage>
</organism>
<dbReference type="AlphaFoldDB" id="A0A7W6AD42"/>
<reference evidence="5" key="2">
    <citation type="journal article" date="2019" name="Int. J. Syst. Evol. Microbiol.">
        <title>The Global Catalogue of Microorganisms (GCM) 10K type strain sequencing project: providing services to taxonomists for standard genome sequencing and annotation.</title>
        <authorList>
            <consortium name="The Broad Institute Genomics Platform"/>
            <consortium name="The Broad Institute Genome Sequencing Center for Infectious Disease"/>
            <person name="Wu L."/>
            <person name="Ma J."/>
        </authorList>
    </citation>
    <scope>NUCLEOTIDE SEQUENCE [LARGE SCALE GENOMIC DNA]</scope>
    <source>
        <strain evidence="5">NBRC 107710</strain>
    </source>
</reference>
<evidence type="ECO:0000259" key="1">
    <source>
        <dbReference type="Pfam" id="PF07475"/>
    </source>
</evidence>
<evidence type="ECO:0000313" key="2">
    <source>
        <dbReference type="EMBL" id="GLS46624.1"/>
    </source>
</evidence>
<dbReference type="CDD" id="cd01918">
    <property type="entry name" value="HprK_C"/>
    <property type="match status" value="1"/>
</dbReference>
<dbReference type="Proteomes" id="UP000517759">
    <property type="component" value="Unassembled WGS sequence"/>
</dbReference>
<evidence type="ECO:0000313" key="4">
    <source>
        <dbReference type="Proteomes" id="UP000517759"/>
    </source>
</evidence>
<dbReference type="GO" id="GO:0000155">
    <property type="term" value="F:phosphorelay sensor kinase activity"/>
    <property type="evidence" value="ECO:0007669"/>
    <property type="project" value="InterPro"/>
</dbReference>
<dbReference type="Proteomes" id="UP001156881">
    <property type="component" value="Unassembled WGS sequence"/>
</dbReference>
<feature type="domain" description="HPr kinase/phosphorylase C-terminal" evidence="1">
    <location>
        <begin position="9"/>
        <end position="93"/>
    </location>
</feature>
<protein>
    <submittedName>
        <fullName evidence="2">HPr kinase</fullName>
    </submittedName>
    <submittedName>
        <fullName evidence="3">Serine kinase of HPr protein (Carbohydrate metabolism regulator)</fullName>
    </submittedName>
</protein>
<dbReference type="SUPFAM" id="SSF53795">
    <property type="entry name" value="PEP carboxykinase-like"/>
    <property type="match status" value="1"/>
</dbReference>
<keyword evidence="3" id="KW-0808">Transferase</keyword>
<dbReference type="InterPro" id="IPR011104">
    <property type="entry name" value="Hpr_kin/Pase_C"/>
</dbReference>
<dbReference type="GO" id="GO:0006109">
    <property type="term" value="P:regulation of carbohydrate metabolic process"/>
    <property type="evidence" value="ECO:0007669"/>
    <property type="project" value="InterPro"/>
</dbReference>
<dbReference type="GO" id="GO:0005524">
    <property type="term" value="F:ATP binding"/>
    <property type="evidence" value="ECO:0007669"/>
    <property type="project" value="InterPro"/>
</dbReference>
<sequence>MSEDGRASASELACHATCLVLGEDGILIRGPAGSGKSSLCVELLDHADTVGQHARLVADDRVRLALRHGRIIARPHPAVAGLIELRGLGIRRMVDVAPAAVIRLVVDLVAKRPRLPDDAAEPATILGIAFPWLRLEPRQPRAYVIRQALTAMRQEAIVSPRSHSAAALAADDRDV</sequence>
<comment type="caution">
    <text evidence="3">The sequence shown here is derived from an EMBL/GenBank/DDBJ whole genome shotgun (WGS) entry which is preliminary data.</text>
</comment>
<reference evidence="2" key="4">
    <citation type="submission" date="2023-01" db="EMBL/GenBank/DDBJ databases">
        <title>Draft genome sequence of Methylobacterium brachythecii strain NBRC 107710.</title>
        <authorList>
            <person name="Sun Q."/>
            <person name="Mori K."/>
        </authorList>
    </citation>
    <scope>NUCLEOTIDE SEQUENCE</scope>
    <source>
        <strain evidence="2">NBRC 107710</strain>
    </source>
</reference>
<dbReference type="EMBL" id="BSPG01000047">
    <property type="protein sequence ID" value="GLS46624.1"/>
    <property type="molecule type" value="Genomic_DNA"/>
</dbReference>
<dbReference type="RefSeq" id="WP_183501812.1">
    <property type="nucleotide sequence ID" value="NZ_BSPG01000047.1"/>
</dbReference>
<gene>
    <name evidence="2" type="ORF">GCM10007884_46180</name>
    <name evidence="3" type="ORF">GGR33_000527</name>
</gene>
<reference evidence="2" key="1">
    <citation type="journal article" date="2014" name="Int. J. Syst. Evol. Microbiol.">
        <title>Complete genome of a new Firmicutes species belonging to the dominant human colonic microbiota ('Ruminococcus bicirculans') reveals two chromosomes and a selective capacity to utilize plant glucans.</title>
        <authorList>
            <consortium name="NISC Comparative Sequencing Program"/>
            <person name="Wegmann U."/>
            <person name="Louis P."/>
            <person name="Goesmann A."/>
            <person name="Henrissat B."/>
            <person name="Duncan S.H."/>
            <person name="Flint H.J."/>
        </authorList>
    </citation>
    <scope>NUCLEOTIDE SEQUENCE</scope>
    <source>
        <strain evidence="2">NBRC 107710</strain>
    </source>
</reference>
<dbReference type="EMBL" id="JACIDN010000001">
    <property type="protein sequence ID" value="MBB3901047.1"/>
    <property type="molecule type" value="Genomic_DNA"/>
</dbReference>
<reference evidence="3 4" key="3">
    <citation type="submission" date="2020-08" db="EMBL/GenBank/DDBJ databases">
        <title>Genomic Encyclopedia of Type Strains, Phase IV (KMG-IV): sequencing the most valuable type-strain genomes for metagenomic binning, comparative biology and taxonomic classification.</title>
        <authorList>
            <person name="Goeker M."/>
        </authorList>
    </citation>
    <scope>NUCLEOTIDE SEQUENCE [LARGE SCALE GENOMIC DNA]</scope>
    <source>
        <strain evidence="3 4">DSM 24105</strain>
    </source>
</reference>
<dbReference type="Pfam" id="PF07475">
    <property type="entry name" value="Hpr_kinase_C"/>
    <property type="match status" value="1"/>
</dbReference>
<dbReference type="InterPro" id="IPR027417">
    <property type="entry name" value="P-loop_NTPase"/>
</dbReference>
<proteinExistence type="predicted"/>
<keyword evidence="3" id="KW-0418">Kinase</keyword>
<evidence type="ECO:0000313" key="5">
    <source>
        <dbReference type="Proteomes" id="UP001156881"/>
    </source>
</evidence>
<accession>A0A7W6AD42</accession>
<name>A0A7W6AD42_9HYPH</name>
<keyword evidence="5" id="KW-1185">Reference proteome</keyword>
<evidence type="ECO:0000313" key="3">
    <source>
        <dbReference type="EMBL" id="MBB3901047.1"/>
    </source>
</evidence>